<feature type="region of interest" description="Disordered" evidence="1">
    <location>
        <begin position="53"/>
        <end position="100"/>
    </location>
</feature>
<keyword evidence="3" id="KW-1185">Reference proteome</keyword>
<evidence type="ECO:0000313" key="2">
    <source>
        <dbReference type="EMBL" id="KAG2495523.1"/>
    </source>
</evidence>
<accession>A0A836C1E4</accession>
<protein>
    <submittedName>
        <fullName evidence="2">Uncharacterized protein</fullName>
    </submittedName>
</protein>
<reference evidence="2" key="1">
    <citation type="journal article" date="2020" name="bioRxiv">
        <title>Comparative genomics of Chlamydomonas.</title>
        <authorList>
            <person name="Craig R.J."/>
            <person name="Hasan A.R."/>
            <person name="Ness R.W."/>
            <person name="Keightley P.D."/>
        </authorList>
    </citation>
    <scope>NUCLEOTIDE SEQUENCE</scope>
    <source>
        <strain evidence="2">CCAP 11/70</strain>
    </source>
</reference>
<name>A0A836C1E4_9CHLO</name>
<dbReference type="EMBL" id="JAEHOE010000024">
    <property type="protein sequence ID" value="KAG2495523.1"/>
    <property type="molecule type" value="Genomic_DNA"/>
</dbReference>
<sequence>MSECGMALTPVLRPLQPIALCLICLALACGVSGPYALAHEQYSTPAVLATNAKEASNAQPSAAPSAAAPAPADGSFPAAAASPPSIPTPAPTFLPFTTVS</sequence>
<dbReference type="AlphaFoldDB" id="A0A836C1E4"/>
<dbReference type="Proteomes" id="UP000612055">
    <property type="component" value="Unassembled WGS sequence"/>
</dbReference>
<proteinExistence type="predicted"/>
<organism evidence="2 3">
    <name type="scientific">Edaphochlamys debaryana</name>
    <dbReference type="NCBI Taxonomy" id="47281"/>
    <lineage>
        <taxon>Eukaryota</taxon>
        <taxon>Viridiplantae</taxon>
        <taxon>Chlorophyta</taxon>
        <taxon>core chlorophytes</taxon>
        <taxon>Chlorophyceae</taxon>
        <taxon>CS clade</taxon>
        <taxon>Chlamydomonadales</taxon>
        <taxon>Chlamydomonadales incertae sedis</taxon>
        <taxon>Edaphochlamys</taxon>
    </lineage>
</organism>
<feature type="compositionally biased region" description="Low complexity" evidence="1">
    <location>
        <begin position="55"/>
        <end position="83"/>
    </location>
</feature>
<comment type="caution">
    <text evidence="2">The sequence shown here is derived from an EMBL/GenBank/DDBJ whole genome shotgun (WGS) entry which is preliminary data.</text>
</comment>
<evidence type="ECO:0000256" key="1">
    <source>
        <dbReference type="SAM" id="MobiDB-lite"/>
    </source>
</evidence>
<evidence type="ECO:0000313" key="3">
    <source>
        <dbReference type="Proteomes" id="UP000612055"/>
    </source>
</evidence>
<gene>
    <name evidence="2" type="ORF">HYH03_006466</name>
</gene>